<evidence type="ECO:0000259" key="5">
    <source>
        <dbReference type="Pfam" id="PF00535"/>
    </source>
</evidence>
<dbReference type="EMBL" id="CP032751">
    <property type="protein sequence ID" value="AYJ35140.1"/>
    <property type="molecule type" value="Genomic_DNA"/>
</dbReference>
<organism evidence="6 7">
    <name type="scientific">Lactiplantibacillus argentoratensis</name>
    <dbReference type="NCBI Taxonomy" id="271881"/>
    <lineage>
        <taxon>Bacteria</taxon>
        <taxon>Bacillati</taxon>
        <taxon>Bacillota</taxon>
        <taxon>Bacilli</taxon>
        <taxon>Lactobacillales</taxon>
        <taxon>Lactobacillaceae</taxon>
        <taxon>Lactiplantibacillus</taxon>
    </lineage>
</organism>
<dbReference type="PANTHER" id="PTHR43179">
    <property type="entry name" value="RHAMNOSYLTRANSFERASE WBBL"/>
    <property type="match status" value="1"/>
</dbReference>
<evidence type="ECO:0000313" key="6">
    <source>
        <dbReference type="EMBL" id="AYJ35140.1"/>
    </source>
</evidence>
<dbReference type="InterPro" id="IPR029044">
    <property type="entry name" value="Nucleotide-diphossugar_trans"/>
</dbReference>
<dbReference type="KEGG" id="larg:LPA65_04800"/>
<comment type="similarity">
    <text evidence="2">Belongs to the glycosyltransferase 2 family.</text>
</comment>
<gene>
    <name evidence="6" type="ORF">LPA65_04800</name>
</gene>
<feature type="domain" description="Glycosyltransferase 2-like" evidence="5">
    <location>
        <begin position="7"/>
        <end position="177"/>
    </location>
</feature>
<evidence type="ECO:0000256" key="3">
    <source>
        <dbReference type="ARBA" id="ARBA00022676"/>
    </source>
</evidence>
<name>A0AAN1Q0P4_9LACO</name>
<keyword evidence="4" id="KW-0808">Transferase</keyword>
<dbReference type="PANTHER" id="PTHR43179:SF12">
    <property type="entry name" value="GALACTOFURANOSYLTRANSFERASE GLFT2"/>
    <property type="match status" value="1"/>
</dbReference>
<dbReference type="Gene3D" id="3.90.550.10">
    <property type="entry name" value="Spore Coat Polysaccharide Biosynthesis Protein SpsA, Chain A"/>
    <property type="match status" value="1"/>
</dbReference>
<dbReference type="Pfam" id="PF00535">
    <property type="entry name" value="Glycos_transf_2"/>
    <property type="match status" value="1"/>
</dbReference>
<dbReference type="InterPro" id="IPR001173">
    <property type="entry name" value="Glyco_trans_2-like"/>
</dbReference>
<evidence type="ECO:0000256" key="1">
    <source>
        <dbReference type="ARBA" id="ARBA00004776"/>
    </source>
</evidence>
<proteinExistence type="inferred from homology"/>
<evidence type="ECO:0000313" key="7">
    <source>
        <dbReference type="Proteomes" id="UP000281644"/>
    </source>
</evidence>
<dbReference type="SUPFAM" id="SSF53448">
    <property type="entry name" value="Nucleotide-diphospho-sugar transferases"/>
    <property type="match status" value="1"/>
</dbReference>
<keyword evidence="3" id="KW-0328">Glycosyltransferase</keyword>
<evidence type="ECO:0000256" key="4">
    <source>
        <dbReference type="ARBA" id="ARBA00022679"/>
    </source>
</evidence>
<dbReference type="Proteomes" id="UP000281644">
    <property type="component" value="Chromosome"/>
</dbReference>
<comment type="pathway">
    <text evidence="1">Cell wall biogenesis; cell wall polysaccharide biosynthesis.</text>
</comment>
<sequence>MAKIACVIVTYNRKQLLGEALESALNQEAAPETIFVIDNASTDGTEGYINQRFDFDNQRLHYVRCAQNLGGSAGFATGMRLALQTDCDWNSISDDDALFEPGYFKAMRAGIADHPQQQVFSGSVLLPDGTHDMMHRELITNPATLTVKPVSEATYVQDFMYDIFSFVGVLMSRQVVEDIGLPEQDYFIRFDDFEYAVRALKYGRFMNLSAAKVLHKTTYMRASIAPWKEYYVMRNRIALLLKHRGANRVTRWYCRRFLARKLLAILLFRNRWGQAWPLIKAYVTGYRDGWHARLGRQLAFLPS</sequence>
<accession>A0AAN1Q0P4</accession>
<protein>
    <submittedName>
        <fullName evidence="6">Glycosyltransferase</fullName>
    </submittedName>
</protein>
<dbReference type="RefSeq" id="WP_057717754.1">
    <property type="nucleotide sequence ID" value="NZ_BJZD01000066.1"/>
</dbReference>
<reference evidence="6 7" key="1">
    <citation type="submission" date="2018-10" db="EMBL/GenBank/DDBJ databases">
        <title>Genome sequencing of Lactobacillus species.</title>
        <authorList>
            <person name="Baek C."/>
            <person name="Yi H."/>
        </authorList>
    </citation>
    <scope>NUCLEOTIDE SEQUENCE [LARGE SCALE GENOMIC DNA]</scope>
    <source>
        <strain evidence="6 7">DSM 16365</strain>
    </source>
</reference>
<evidence type="ECO:0000256" key="2">
    <source>
        <dbReference type="ARBA" id="ARBA00006739"/>
    </source>
</evidence>
<dbReference type="AlphaFoldDB" id="A0AAN1Q0P4"/>
<dbReference type="GO" id="GO:0016757">
    <property type="term" value="F:glycosyltransferase activity"/>
    <property type="evidence" value="ECO:0007669"/>
    <property type="project" value="UniProtKB-KW"/>
</dbReference>
<dbReference type="CDD" id="cd04185">
    <property type="entry name" value="GT_2_like_b"/>
    <property type="match status" value="1"/>
</dbReference>